<evidence type="ECO:0000256" key="3">
    <source>
        <dbReference type="PROSITE-ProRule" id="PRU00708"/>
    </source>
</evidence>
<accession>A0AAN8Z3K6</accession>
<comment type="similarity">
    <text evidence="1">Belongs to the PPR family. P subfamily.</text>
</comment>
<keyword evidence="5" id="KW-1185">Reference proteome</keyword>
<dbReference type="InterPro" id="IPR050667">
    <property type="entry name" value="PPR-containing_protein"/>
</dbReference>
<dbReference type="Gene3D" id="1.25.40.10">
    <property type="entry name" value="Tetratricopeptide repeat domain"/>
    <property type="match status" value="2"/>
</dbReference>
<dbReference type="Proteomes" id="UP001370490">
    <property type="component" value="Unassembled WGS sequence"/>
</dbReference>
<evidence type="ECO:0000313" key="5">
    <source>
        <dbReference type="Proteomes" id="UP001370490"/>
    </source>
</evidence>
<feature type="repeat" description="PPR" evidence="3">
    <location>
        <begin position="109"/>
        <end position="143"/>
    </location>
</feature>
<evidence type="ECO:0000256" key="2">
    <source>
        <dbReference type="ARBA" id="ARBA00022737"/>
    </source>
</evidence>
<dbReference type="PANTHER" id="PTHR47939:SF13">
    <property type="entry name" value="OS03G0201400 PROTEIN"/>
    <property type="match status" value="1"/>
</dbReference>
<dbReference type="NCBIfam" id="TIGR00756">
    <property type="entry name" value="PPR"/>
    <property type="match status" value="1"/>
</dbReference>
<feature type="repeat" description="PPR" evidence="3">
    <location>
        <begin position="250"/>
        <end position="284"/>
    </location>
</feature>
<comment type="caution">
    <text evidence="4">The sequence shown here is derived from an EMBL/GenBank/DDBJ whole genome shotgun (WGS) entry which is preliminary data.</text>
</comment>
<dbReference type="EMBL" id="JBAMMX010000018">
    <property type="protein sequence ID" value="KAK6923491.1"/>
    <property type="molecule type" value="Genomic_DNA"/>
</dbReference>
<keyword evidence="2" id="KW-0677">Repeat</keyword>
<dbReference type="AlphaFoldDB" id="A0AAN8Z3K6"/>
<reference evidence="4 5" key="1">
    <citation type="submission" date="2023-12" db="EMBL/GenBank/DDBJ databases">
        <title>A high-quality genome assembly for Dillenia turbinata (Dilleniales).</title>
        <authorList>
            <person name="Chanderbali A."/>
        </authorList>
    </citation>
    <scope>NUCLEOTIDE SEQUENCE [LARGE SCALE GENOMIC DNA]</scope>
    <source>
        <strain evidence="4">LSX21</strain>
        <tissue evidence="4">Leaf</tissue>
    </source>
</reference>
<protein>
    <submittedName>
        <fullName evidence="4">Pentatricopeptide repeat</fullName>
    </submittedName>
</protein>
<dbReference type="Pfam" id="PF13041">
    <property type="entry name" value="PPR_2"/>
    <property type="match status" value="1"/>
</dbReference>
<name>A0AAN8Z3K6_9MAGN</name>
<organism evidence="4 5">
    <name type="scientific">Dillenia turbinata</name>
    <dbReference type="NCBI Taxonomy" id="194707"/>
    <lineage>
        <taxon>Eukaryota</taxon>
        <taxon>Viridiplantae</taxon>
        <taxon>Streptophyta</taxon>
        <taxon>Embryophyta</taxon>
        <taxon>Tracheophyta</taxon>
        <taxon>Spermatophyta</taxon>
        <taxon>Magnoliopsida</taxon>
        <taxon>eudicotyledons</taxon>
        <taxon>Gunneridae</taxon>
        <taxon>Pentapetalae</taxon>
        <taxon>Dilleniales</taxon>
        <taxon>Dilleniaceae</taxon>
        <taxon>Dillenia</taxon>
    </lineage>
</organism>
<dbReference type="InterPro" id="IPR002885">
    <property type="entry name" value="PPR_rpt"/>
</dbReference>
<dbReference type="InterPro" id="IPR011990">
    <property type="entry name" value="TPR-like_helical_dom_sf"/>
</dbReference>
<evidence type="ECO:0000313" key="4">
    <source>
        <dbReference type="EMBL" id="KAK6923491.1"/>
    </source>
</evidence>
<sequence length="340" mass="39375">MFIDAKALLESLVSNNSNNSSKFMVVDTKLDTFKVCELTLLVFDLVVQTYSKLRMFEIGFNVYCYLEGYGCCLNVKTFNTLIYFVKKSDGYFLVWRIYEHMVNTRVYPNEEIMKSMVIALCKEGKLKQYIEVLDRIHRNRCSPMMIVNTSLMFKMFEVGKVEKGLVLMKRLLQEKHHSRHHLLHIEPYNETFDYLITGYTRNGKLRETVMCCDEMTEGGLITVEKISKAGDVKEANALLTHLLDRGFILDRVTYYHLMNGYGREGEIQEILMLYCELENSSSNPGQLAFSSLIKNLCHCKAEKYLMIMKTQSLDPSLCTYDSLITGHFLEGQQNKSLFPV</sequence>
<proteinExistence type="inferred from homology"/>
<dbReference type="PROSITE" id="PS51375">
    <property type="entry name" value="PPR"/>
    <property type="match status" value="2"/>
</dbReference>
<gene>
    <name evidence="4" type="ORF">RJ641_011795</name>
</gene>
<dbReference type="PANTHER" id="PTHR47939">
    <property type="entry name" value="MEMBRANE-ASSOCIATED SALT-INDUCIBLE PROTEIN-LIKE"/>
    <property type="match status" value="1"/>
</dbReference>
<evidence type="ECO:0000256" key="1">
    <source>
        <dbReference type="ARBA" id="ARBA00007626"/>
    </source>
</evidence>
<dbReference type="Pfam" id="PF01535">
    <property type="entry name" value="PPR"/>
    <property type="match status" value="1"/>
</dbReference>